<reference evidence="2" key="1">
    <citation type="journal article" date="2016" name="Proc. Natl. Acad. Sci. U.S.A.">
        <title>Lipid metabolic changes in an early divergent fungus govern the establishment of a mutualistic symbiosis with endobacteria.</title>
        <authorList>
            <person name="Lastovetsky O.A."/>
            <person name="Gaspar M.L."/>
            <person name="Mondo S.J."/>
            <person name="LaButti K.M."/>
            <person name="Sandor L."/>
            <person name="Grigoriev I.V."/>
            <person name="Henry S.A."/>
            <person name="Pawlowska T.E."/>
        </authorList>
    </citation>
    <scope>NUCLEOTIDE SEQUENCE [LARGE SCALE GENOMIC DNA]</scope>
    <source>
        <strain evidence="2">ATCC 52814</strain>
    </source>
</reference>
<proteinExistence type="predicted"/>
<evidence type="ECO:0000313" key="2">
    <source>
        <dbReference type="EMBL" id="ORE05370.1"/>
    </source>
</evidence>
<keyword evidence="1" id="KW-1133">Transmembrane helix</keyword>
<name>A0A1X0R046_RHIZD</name>
<dbReference type="EMBL" id="KV921946">
    <property type="protein sequence ID" value="ORE05370.1"/>
    <property type="molecule type" value="Genomic_DNA"/>
</dbReference>
<sequence>MTLNGPTGLFLIGVIRVTCLANLKIHTVCKSYSEHHLSSIMIQLSPYGQRVVLRINLIGMWIAVLVSVRNFTICYSQYRKTKGKM</sequence>
<evidence type="ECO:0000256" key="1">
    <source>
        <dbReference type="SAM" id="Phobius"/>
    </source>
</evidence>
<organism evidence="2">
    <name type="scientific">Rhizopus microsporus var. microsporus</name>
    <dbReference type="NCBI Taxonomy" id="86635"/>
    <lineage>
        <taxon>Eukaryota</taxon>
        <taxon>Fungi</taxon>
        <taxon>Fungi incertae sedis</taxon>
        <taxon>Mucoromycota</taxon>
        <taxon>Mucoromycotina</taxon>
        <taxon>Mucoromycetes</taxon>
        <taxon>Mucorales</taxon>
        <taxon>Mucorineae</taxon>
        <taxon>Rhizopodaceae</taxon>
        <taxon>Rhizopus</taxon>
    </lineage>
</organism>
<dbReference type="Proteomes" id="UP000242414">
    <property type="component" value="Unassembled WGS sequence"/>
</dbReference>
<dbReference type="VEuPathDB" id="FungiDB:BCV72DRAFT_229933"/>
<dbReference type="OrthoDB" id="2206081at2759"/>
<keyword evidence="1" id="KW-0812">Transmembrane</keyword>
<protein>
    <submittedName>
        <fullName evidence="2">Uncharacterized protein</fullName>
    </submittedName>
</protein>
<gene>
    <name evidence="2" type="ORF">BCV72DRAFT_229933</name>
</gene>
<feature type="transmembrane region" description="Helical" evidence="1">
    <location>
        <begin position="51"/>
        <end position="75"/>
    </location>
</feature>
<dbReference type="AlphaFoldDB" id="A0A1X0R046"/>
<keyword evidence="1" id="KW-0472">Membrane</keyword>
<accession>A0A1X0R046</accession>